<protein>
    <recommendedName>
        <fullName evidence="2">PIH1 domain-containing protein 1</fullName>
    </recommendedName>
</protein>
<keyword evidence="7" id="KW-1185">Reference proteome</keyword>
<accession>A0ABQ8F5N2</accession>
<dbReference type="InterPro" id="IPR050734">
    <property type="entry name" value="PIH1/Kintoun_subfamily"/>
</dbReference>
<sequence length="348" mass="38969">MSPINESIAKAVYQQDPALEGLVQEFAMRMAQQDHRNSNSKDMDLLHEQRKDSDFIDIDTLPGFVFKTKTLQATDDYPLNMKVFVNICHSPEVPQPPPISDVDLRNLVANMDSSTYRIPLSLSPPRSDLDKGGQVCIVFDVCVNSAPFARTVKDDYFRSFLVLMAIAWIEQKHTLSLSEDFILPKMRTKGKLVRHTVRKYRKPFISEVSSSPSSNQNSLLDDNSSPTSELLPEPSLAHNPPAVPQKQSIVVPNYNIILEPEVGHPEYIVIRVELPLSESIGKAGLDIEADRLLFSDHIHYELDIVLPFSIDIDEAGAQFNRQTRILSITASVLAVVSTSMHSHNAPLK</sequence>
<feature type="domain" description="PIH1D1/2/3 CS-like" evidence="5">
    <location>
        <begin position="262"/>
        <end position="333"/>
    </location>
</feature>
<dbReference type="Pfam" id="PF08190">
    <property type="entry name" value="PIH1"/>
    <property type="match status" value="1"/>
</dbReference>
<feature type="compositionally biased region" description="Low complexity" evidence="3">
    <location>
        <begin position="209"/>
        <end position="236"/>
    </location>
</feature>
<dbReference type="EMBL" id="JAFCIX010000418">
    <property type="protein sequence ID" value="KAH6591015.1"/>
    <property type="molecule type" value="Genomic_DNA"/>
</dbReference>
<evidence type="ECO:0000259" key="4">
    <source>
        <dbReference type="Pfam" id="PF08190"/>
    </source>
</evidence>
<evidence type="ECO:0000256" key="3">
    <source>
        <dbReference type="SAM" id="MobiDB-lite"/>
    </source>
</evidence>
<feature type="domain" description="PIH1 N-terminal" evidence="4">
    <location>
        <begin position="33"/>
        <end position="202"/>
    </location>
</feature>
<name>A0ABQ8F5N2_9FUNG</name>
<evidence type="ECO:0000259" key="5">
    <source>
        <dbReference type="Pfam" id="PF18201"/>
    </source>
</evidence>
<evidence type="ECO:0000256" key="1">
    <source>
        <dbReference type="ARBA" id="ARBA00008511"/>
    </source>
</evidence>
<dbReference type="Proteomes" id="UP001648503">
    <property type="component" value="Unassembled WGS sequence"/>
</dbReference>
<dbReference type="PANTHER" id="PTHR22997">
    <property type="entry name" value="PIH1 DOMAIN-CONTAINING PROTEIN 1"/>
    <property type="match status" value="1"/>
</dbReference>
<proteinExistence type="inferred from homology"/>
<evidence type="ECO:0000313" key="7">
    <source>
        <dbReference type="Proteomes" id="UP001648503"/>
    </source>
</evidence>
<evidence type="ECO:0000313" key="6">
    <source>
        <dbReference type="EMBL" id="KAH6591015.1"/>
    </source>
</evidence>
<comment type="similarity">
    <text evidence="1">Belongs to the PIH1 family.</text>
</comment>
<gene>
    <name evidence="6" type="ORF">BASA50_009016</name>
</gene>
<organism evidence="6 7">
    <name type="scientific">Batrachochytrium salamandrivorans</name>
    <dbReference type="NCBI Taxonomy" id="1357716"/>
    <lineage>
        <taxon>Eukaryota</taxon>
        <taxon>Fungi</taxon>
        <taxon>Fungi incertae sedis</taxon>
        <taxon>Chytridiomycota</taxon>
        <taxon>Chytridiomycota incertae sedis</taxon>
        <taxon>Chytridiomycetes</taxon>
        <taxon>Rhizophydiales</taxon>
        <taxon>Rhizophydiales incertae sedis</taxon>
        <taxon>Batrachochytrium</taxon>
    </lineage>
</organism>
<comment type="caution">
    <text evidence="6">The sequence shown here is derived from an EMBL/GenBank/DDBJ whole genome shotgun (WGS) entry which is preliminary data.</text>
</comment>
<dbReference type="Pfam" id="PF18201">
    <property type="entry name" value="PIH1_CS"/>
    <property type="match status" value="1"/>
</dbReference>
<dbReference type="InterPro" id="IPR012981">
    <property type="entry name" value="PIH1_N"/>
</dbReference>
<reference evidence="6 7" key="1">
    <citation type="submission" date="2021-02" db="EMBL/GenBank/DDBJ databases">
        <title>Variation within the Batrachochytrium salamandrivorans European outbreak.</title>
        <authorList>
            <person name="Kelly M."/>
            <person name="Pasmans F."/>
            <person name="Shea T.P."/>
            <person name="Munoz J.F."/>
            <person name="Carranza S."/>
            <person name="Cuomo C.A."/>
            <person name="Martel A."/>
        </authorList>
    </citation>
    <scope>NUCLEOTIDE SEQUENCE [LARGE SCALE GENOMIC DNA]</scope>
    <source>
        <strain evidence="6 7">AMFP18/2</strain>
    </source>
</reference>
<evidence type="ECO:0000256" key="2">
    <source>
        <dbReference type="ARBA" id="ARBA00040540"/>
    </source>
</evidence>
<dbReference type="PANTHER" id="PTHR22997:SF0">
    <property type="entry name" value="PIH1 DOMAIN-CONTAINING PROTEIN 1"/>
    <property type="match status" value="1"/>
</dbReference>
<feature type="region of interest" description="Disordered" evidence="3">
    <location>
        <begin position="207"/>
        <end position="243"/>
    </location>
</feature>
<dbReference type="InterPro" id="IPR041442">
    <property type="entry name" value="PIH1D1/2/3_CS-like"/>
</dbReference>